<reference evidence="3 4" key="1">
    <citation type="submission" date="2017-10" db="EMBL/GenBank/DDBJ databases">
        <title>Draft genome of Longibacter Salinarum.</title>
        <authorList>
            <person name="Goh K.M."/>
            <person name="Shamsir M.S."/>
            <person name="Lim S.W."/>
        </authorList>
    </citation>
    <scope>NUCLEOTIDE SEQUENCE [LARGE SCALE GENOMIC DNA]</scope>
    <source>
        <strain evidence="3 4">KCTC 52045</strain>
    </source>
</reference>
<feature type="region of interest" description="Disordered" evidence="1">
    <location>
        <begin position="3559"/>
        <end position="3588"/>
    </location>
</feature>
<sequence length="3789" mass="407510">MSYDEGRSVVAAWFAAFDSIAVLLVGRPHHVPIALHRMVKLPTSCSLLSKLVYVLALVMWSTPHANADSIRRAAEASSFVETAAAEDSTQGQGIHATASPKREESTEGPADYFAFQAKILDVSTGAISALESVPSGALLDKNPGLLFEPGEVEVRANGLSITGTGTGFIHHPQLRPWPLTVKFSTDFVIGTSPFRIITGRAEFRRGVRTIAYVDRDGLHIPKTQDDLPSRDSLLAKLPANLPLPDSRLAYLRIRQGGQPDAPLLVDAQVNADGSVSLSGAQGSGPTLHIPSVGTSTDARFASYLTIDPVTLQALDGKVEAIQGPENPIYDFDNPAWNLPFLLTGVDYDPQVGGLHLSGHFKVLEGLLPQKDALRYRVGENGRAAGTVDRRGGADIRVAGDSDRVTLRPKTLSAFLDLPLLGAVPSFDVDLNAVYRIQQNGQLAAGATVQLHSTPGGLRTSGVTSLPDANTVPLRFDGVELELDGVKALDAVYRTDGSQMLRAELRANIGSSAVPFSVPLDHVQLDAAGFFLPTQTFEQSESTGSSPSTFDYGPLAMRVIAMRLSETTFDWFRWSPGTPTGIDPAFDFDARLQGFAGTSSRLAQESLTVQDARIEDGGLRGELIERTLSGGAEVPVGEASIRISTIAGEITPVTGADSGADIQFQAALAESNGVSLDKTAGGDCTSTIELSLVGDAGFSGSGPYTLCGTVARDRLSLAYEPDATLEFLYENDTQAIHLSGSVTATIQPGPSLRSGTGSGTVAMNLADGTVLNESLELQNVRWDYPSSAPVFSFRADRAGVAAGDLTFSGDGRVATSGDSARVVFDALTVPFENPAITSGEVRFEESIVLGAALPTVDWHLPGGLDLPTGAADEVRMSLPAGQVLSSSGMMIDGSARGAYTHDVSGQTYAESGLEATYDQLQFSFDTVIQVESGEATLSQNGNRQAWVNADGFFLEDVPATQQKTLPDRLALGKEDIGYLRIRKADGSLLVDVESTDSGGWRVRTRPGEPAPVVFAGLGDAEGTLEYDVRVTNALKLRDINATGLADTAAVDGTPLRIHEMTYSQADGLIVRGNMGMDGALADLSIPFRATVASSGFAGGDVLMGVQPTGHHDPAYNAEAPIDTVRFDDSENDIAEAVTVLARGATMNYANQQFTIHGDIASPVFGGVELNPDAGCAYGESYEQAPGPLDRSQTGGSGYAASATMQACAATVHYRASWQGNSWEVTPEAEAAGGTLPIGKKGTFEYVAGGLTVTTGSTFALEMEGTLAVPGISVGLDVAVNNLHLGSDSLYAEPEQVTQQQIEIRRNLLVLRPDSETLRISVRKSGALAVRFDGDMMLNTAKVEPTGTGEWTYLPEDQSGRDAFQPAQAVRDRSLQNAYADAEHSCSNAQVTANPDQTQAMLFEDMRLDTDGGLSFGEGEVNLLAGYRPVALVGDKVCIDYLGIGSKDGETEDDQVPFIRLGVVADIPTLSKKKSIGRRTAASSGTAGSDSSHVQMTGIVQTSFTDNSFEVDLYGVFDGGTTSSGMEQLQAFNRDADQETREAFFQQTYDPTINNSPLEVSLFDKAVLEVTGLGLELDFENVDYRVSTALAVHVYRNKKSSGTGSTATQNAGSSGTGGSPRRSARIVDEPDRTAPDGRWYTTMMFGDPRKLADGGGIWFRFSRGQYDEYTMDPDSTGNAAGNTSDDGGSFFTVEEEGVGKFSMGWNLTAESGSGLLSLNGGLFSATLTKLHVNPQDSYVTMDGNASLDLSKVQGQFGIKGFTAGRDTFSIGRPQGPFMLAVDNYMAMEVGCIDWGSRQPGQSPLSFKRPLEKRDESGVISLKDTTITNVENYFQFSACTDVGNNPGSTGGRALRLAVFSNKDPNTFVPTSSRYDQANNPGAPTTRDSTLFKGSLFSGSVRQIVFYEQTNGDTYFKLDRAELAMGGSGQVEASIRGSIEVQTQDSNVGIELSGLGQLGVGKDPTSASGFKKTYAFTAIGKFSNIDDELSMGFFLGYSGLTVPIVPGVVDLKGAGGGFFWNPDEDDVSQVYTNLRQMTGGQFKSQNPNGLPRSDNLKLAVMLYAQAGIGGSGGTYAAEAFTLVTVTDQFFTLDLAGVITSPDANLIDNEAGSAEEIGDAVGRDFTNMEKAPGAGVGRVKFGGYLTVLWQDHIRGLQGGVALYYAERAPGVGIIATGQGKIDVFFQEVALDDESGTLWKGAEENRPDAINYDFRWGIAGYLGYKLFPDNPSPSSPAFIKAEAGLIINDAGFLFGLDYTIDKDIAIVNLYAHAGIEFWYNAVRQEIGAFAEAEAEVRIVVLGHARLAVELGLVNDNGYMLFGSGSGTFAVFNFIDVHGPFWFSAKATGSGLAFDGGTGRNDRFRDLVAESQSDLREAAEETQATMEAVRKASRSLSSFTIDPDEAQEAGRILVEQEMGVRRDAAADMRANERQFDVHWSTAEQKRQTVANEIIEGTPITGDGETGRANALQTAIDRIETRASALEDLYDDINFELYEAEFLADSLEQSTNPVSCSASGSGSTAANIVERCAQEGFSIDSTAVQKQQEQFLSFQEAAALNSMRFVRISVDIIGILRDLDALLYGTDNSLDAFGDDFATAVERNGDLMIARRTAILGTWAWAEAGLQWLDEEASTLAHAPNWRSTYDGEQMFDFSRKVALLSANRAAFINDLNDGTYDGGSVTVGQDDCSLSGKERYTAFATSEWNSLQKTLNLNCPTASSNLTTSQWKEVMGTPYLSQYIFQQQIRTLAEKNARGLWVDMPSAALEAIRTDLTDTVFDERVTQPYTQTIREEINPLWSDYSRKVDQVYTRKSRITERLAGMFEAYGEWAEAQPDSVDLPIVGTKGAFTAERAFETRKNLLETLRAPEIKELDVTTTPLSAFNYEAFAESYKAFNYSGTRTGGTNWLGMDYSGVQSIKQRPVTRVELTWATEASVEFNTLFDSWLKIETTQQAASGSGTEATTLVGSVGQRTSFEIPVMRRNSNETGAVMDVTLGVRSRGGAQFRFNPRAFVVPLEEQDINGYNARFRRTRGESETDDLVGSRYFTFHAKAKMRGADAATWVTPAGAVVPFRLSPTSRSSSAKAGSSPFAVSVRPSKTDSWTRIPARHLTDGGPIHVTLDRDLVESRFEIRVESPLGTVATKEFNGVLTAAYAVPDSEYNDGYLSIKEAGYTPTIGMGPPTMEFRMRQQERKRRREESLSGELHVSDDLNLSESTELHADFVEGTAPSQINWVTVDSSGAVRVPATFQAHTTIGNKADSLVFEYRIEEDEASSGNVSSDWQPISGAIASYERTGRSSIVHTVTFTEEKPLLLDGMGPGSVFRVTVRARDAFNNLSKEYTLPGTFRVDEGPPTLSTEFKHLPRPVSDQRAGAIAIRNQAVAARPEARTAEQKQSARPLTAYRRLVAQEKENSVGIGDGYQIVYATEKDVDIVLSDASLITNQISVPKPTSKAGINWDYESSFNPWAYTGSKRDVKVNLRDGTGRADYYRVHSNVGTWEPYYIHFVVEDRLGRRVSETYGPFEASDPTRPQTPAAVTSSMAPTLWLTRPSADPETGVVGYQVALGSGAGKTDLRDWPSGDAPDLTDPDLPSTGSRAAGYDLSPAIDTLDYSGRVYVTVRAINGRGQVSQYVSAGSVPPARDESVPERPLVSVEGVDSVSVRAEIANVYDRESGIDTVRYRVVDGMNASDWTSLPIPQGAGNDANGFLASLDAIPMIIPRGSLGAPPWSIEVQVINGQGLRTERLVRSSLDPACMQRLREQVRVSMAGASDEAITAAIDAEKDQCLRWESLPRGSQLSMR</sequence>
<feature type="compositionally biased region" description="Basic and acidic residues" evidence="1">
    <location>
        <begin position="1623"/>
        <end position="1633"/>
    </location>
</feature>
<protein>
    <submittedName>
        <fullName evidence="3">Uncharacterized protein</fullName>
    </submittedName>
</protein>
<organism evidence="3 4">
    <name type="scientific">Longibacter salinarum</name>
    <dbReference type="NCBI Taxonomy" id="1850348"/>
    <lineage>
        <taxon>Bacteria</taxon>
        <taxon>Pseudomonadati</taxon>
        <taxon>Rhodothermota</taxon>
        <taxon>Rhodothermia</taxon>
        <taxon>Rhodothermales</taxon>
        <taxon>Salisaetaceae</taxon>
        <taxon>Longibacter</taxon>
    </lineage>
</organism>
<proteinExistence type="predicted"/>
<keyword evidence="2" id="KW-0812">Transmembrane</keyword>
<feature type="transmembrane region" description="Helical" evidence="2">
    <location>
        <begin position="6"/>
        <end position="26"/>
    </location>
</feature>
<dbReference type="Proteomes" id="UP000220102">
    <property type="component" value="Unassembled WGS sequence"/>
</dbReference>
<feature type="region of interest" description="Disordered" evidence="1">
    <location>
        <begin position="1597"/>
        <end position="1633"/>
    </location>
</feature>
<accession>A0A2A8CUM4</accession>
<comment type="caution">
    <text evidence="3">The sequence shown here is derived from an EMBL/GenBank/DDBJ whole genome shotgun (WGS) entry which is preliminary data.</text>
</comment>
<keyword evidence="2" id="KW-0472">Membrane</keyword>
<name>A0A2A8CUM4_9BACT</name>
<keyword evidence="4" id="KW-1185">Reference proteome</keyword>
<evidence type="ECO:0000313" key="4">
    <source>
        <dbReference type="Proteomes" id="UP000220102"/>
    </source>
</evidence>
<feature type="compositionally biased region" description="Polar residues" evidence="1">
    <location>
        <begin position="1598"/>
        <end position="1609"/>
    </location>
</feature>
<gene>
    <name evidence="3" type="ORF">CRI94_15580</name>
</gene>
<evidence type="ECO:0000313" key="3">
    <source>
        <dbReference type="EMBL" id="PEN11454.1"/>
    </source>
</evidence>
<evidence type="ECO:0000256" key="2">
    <source>
        <dbReference type="SAM" id="Phobius"/>
    </source>
</evidence>
<evidence type="ECO:0000256" key="1">
    <source>
        <dbReference type="SAM" id="MobiDB-lite"/>
    </source>
</evidence>
<feature type="region of interest" description="Disordered" evidence="1">
    <location>
        <begin position="84"/>
        <end position="106"/>
    </location>
</feature>
<dbReference type="EMBL" id="PDEQ01000009">
    <property type="protein sequence ID" value="PEN11454.1"/>
    <property type="molecule type" value="Genomic_DNA"/>
</dbReference>
<keyword evidence="2" id="KW-1133">Transmembrane helix</keyword>